<feature type="region of interest" description="Disordered" evidence="1">
    <location>
        <begin position="113"/>
        <end position="141"/>
    </location>
</feature>
<evidence type="ECO:0000313" key="3">
    <source>
        <dbReference type="Proteomes" id="UP001470230"/>
    </source>
</evidence>
<feature type="compositionally biased region" description="Polar residues" evidence="1">
    <location>
        <begin position="72"/>
        <end position="90"/>
    </location>
</feature>
<evidence type="ECO:0000256" key="1">
    <source>
        <dbReference type="SAM" id="MobiDB-lite"/>
    </source>
</evidence>
<gene>
    <name evidence="2" type="ORF">M9Y10_009129</name>
</gene>
<comment type="caution">
    <text evidence="2">The sequence shown here is derived from an EMBL/GenBank/DDBJ whole genome shotgun (WGS) entry which is preliminary data.</text>
</comment>
<dbReference type="EMBL" id="JAPFFF010000014">
    <property type="protein sequence ID" value="KAK8871215.1"/>
    <property type="molecule type" value="Genomic_DNA"/>
</dbReference>
<reference evidence="2 3" key="1">
    <citation type="submission" date="2024-04" db="EMBL/GenBank/DDBJ databases">
        <title>Tritrichomonas musculus Genome.</title>
        <authorList>
            <person name="Alves-Ferreira E."/>
            <person name="Grigg M."/>
            <person name="Lorenzi H."/>
            <person name="Galac M."/>
        </authorList>
    </citation>
    <scope>NUCLEOTIDE SEQUENCE [LARGE SCALE GENOMIC DNA]</scope>
    <source>
        <strain evidence="2 3">EAF2021</strain>
    </source>
</reference>
<organism evidence="2 3">
    <name type="scientific">Tritrichomonas musculus</name>
    <dbReference type="NCBI Taxonomy" id="1915356"/>
    <lineage>
        <taxon>Eukaryota</taxon>
        <taxon>Metamonada</taxon>
        <taxon>Parabasalia</taxon>
        <taxon>Tritrichomonadida</taxon>
        <taxon>Tritrichomonadidae</taxon>
        <taxon>Tritrichomonas</taxon>
    </lineage>
</organism>
<feature type="region of interest" description="Disordered" evidence="1">
    <location>
        <begin position="38"/>
        <end position="90"/>
    </location>
</feature>
<feature type="compositionally biased region" description="Low complexity" evidence="1">
    <location>
        <begin position="43"/>
        <end position="58"/>
    </location>
</feature>
<dbReference type="Proteomes" id="UP001470230">
    <property type="component" value="Unassembled WGS sequence"/>
</dbReference>
<keyword evidence="3" id="KW-1185">Reference proteome</keyword>
<accession>A0ABR2J0Z5</accession>
<protein>
    <submittedName>
        <fullName evidence="2">Uncharacterized protein</fullName>
    </submittedName>
</protein>
<evidence type="ECO:0000313" key="2">
    <source>
        <dbReference type="EMBL" id="KAK8871215.1"/>
    </source>
</evidence>
<name>A0ABR2J0Z5_9EUKA</name>
<sequence>MSIGIMPNMYTTTYRSYFTPHQVSSGDAGRENLNRRNTKSLYSSGNSSSPQNQQEQQPTDTSNARLPPLNPRSASAQSNEKQLNTNPNVQRSGFWCENHVVDHQAKYEMKTTNQEAFGQPTLDKNNSKRNKNGKYSLFPSNAMSPYVREPILIPSNYTSQNNAVDDTYTTTMQKSYPKYEVSPASIPSNVSMATTGFQRGSDGSVSIKSGTSAPKMTKNEIERLRYRDPIAYLDAQNDDNPYISINQLCYQVPVRPKPF</sequence>
<proteinExistence type="predicted"/>